<protein>
    <submittedName>
        <fullName evidence="4">4'-phosphopantetheinyl transferase</fullName>
    </submittedName>
</protein>
<keyword evidence="2 4" id="KW-0808">Transferase</keyword>
<dbReference type="InterPro" id="IPR050559">
    <property type="entry name" value="P-Pant_transferase_sf"/>
</dbReference>
<evidence type="ECO:0000313" key="5">
    <source>
        <dbReference type="Proteomes" id="UP000186917"/>
    </source>
</evidence>
<evidence type="ECO:0000256" key="1">
    <source>
        <dbReference type="ARBA" id="ARBA00010990"/>
    </source>
</evidence>
<dbReference type="PANTHER" id="PTHR12215:SF10">
    <property type="entry name" value="L-AMINOADIPATE-SEMIALDEHYDE DEHYDROGENASE-PHOSPHOPANTETHEINYL TRANSFERASE"/>
    <property type="match status" value="1"/>
</dbReference>
<dbReference type="KEGG" id="fln:FLA_1947"/>
<dbReference type="PANTHER" id="PTHR12215">
    <property type="entry name" value="PHOSPHOPANTETHEINE TRANSFERASE"/>
    <property type="match status" value="1"/>
</dbReference>
<accession>A0A173MED6</accession>
<dbReference type="GO" id="GO:0000287">
    <property type="term" value="F:magnesium ion binding"/>
    <property type="evidence" value="ECO:0007669"/>
    <property type="project" value="InterPro"/>
</dbReference>
<keyword evidence="5" id="KW-1185">Reference proteome</keyword>
<sequence>MATPAAFSNNFRHLATDKIFIFKPKIPLLQTFEKMTSFTIYYSYFYQPLPSHQFTALQLALPPEMQQQATRYKKWESAHAYVLGKHLLLQALQAASGTFTLHNISYNKYQKPTIQGFYPFNISHSGNLVICAVGQQGPVGVDIEQCKDLDINDFKNQFTIQEWQQIQQAATPLHTFYEYWTKKEAVLKADGRGLTDHLSQLSVIHPKVSFDNNNWHLAPIHFFPGYIGHIANSFECTHVEFIKMELQ</sequence>
<evidence type="ECO:0000313" key="4">
    <source>
        <dbReference type="EMBL" id="SIT23792.1"/>
    </source>
</evidence>
<name>A0A173MED6_9BACT</name>
<dbReference type="GO" id="GO:0008897">
    <property type="term" value="F:holo-[acyl-carrier-protein] synthase activity"/>
    <property type="evidence" value="ECO:0007669"/>
    <property type="project" value="InterPro"/>
</dbReference>
<organism evidence="4 5">
    <name type="scientific">Filimonas lacunae</name>
    <dbReference type="NCBI Taxonomy" id="477680"/>
    <lineage>
        <taxon>Bacteria</taxon>
        <taxon>Pseudomonadati</taxon>
        <taxon>Bacteroidota</taxon>
        <taxon>Chitinophagia</taxon>
        <taxon>Chitinophagales</taxon>
        <taxon>Chitinophagaceae</taxon>
        <taxon>Filimonas</taxon>
    </lineage>
</organism>
<dbReference type="EMBL" id="FTOR01000006">
    <property type="protein sequence ID" value="SIT23792.1"/>
    <property type="molecule type" value="Genomic_DNA"/>
</dbReference>
<dbReference type="AlphaFoldDB" id="A0A173MED6"/>
<reference evidence="5" key="1">
    <citation type="submission" date="2017-01" db="EMBL/GenBank/DDBJ databases">
        <authorList>
            <person name="Varghese N."/>
            <person name="Submissions S."/>
        </authorList>
    </citation>
    <scope>NUCLEOTIDE SEQUENCE [LARGE SCALE GENOMIC DNA]</scope>
    <source>
        <strain evidence="5">DSM 21054</strain>
    </source>
</reference>
<evidence type="ECO:0000259" key="3">
    <source>
        <dbReference type="Pfam" id="PF01648"/>
    </source>
</evidence>
<dbReference type="Gene3D" id="3.90.470.20">
    <property type="entry name" value="4'-phosphopantetheinyl transferase domain"/>
    <property type="match status" value="2"/>
</dbReference>
<dbReference type="OrthoDB" id="9808281at2"/>
<gene>
    <name evidence="4" type="ORF">SAMN05421788_1068</name>
</gene>
<proteinExistence type="inferred from homology"/>
<comment type="similarity">
    <text evidence="1">Belongs to the P-Pant transferase superfamily. Gsp/Sfp/HetI/AcpT family.</text>
</comment>
<evidence type="ECO:0000256" key="2">
    <source>
        <dbReference type="ARBA" id="ARBA00022679"/>
    </source>
</evidence>
<dbReference type="GO" id="GO:0005829">
    <property type="term" value="C:cytosol"/>
    <property type="evidence" value="ECO:0007669"/>
    <property type="project" value="TreeGrafter"/>
</dbReference>
<feature type="domain" description="4'-phosphopantetheinyl transferase" evidence="3">
    <location>
        <begin position="138"/>
        <end position="208"/>
    </location>
</feature>
<dbReference type="STRING" id="477680.SAMN05421788_1068"/>
<dbReference type="InterPro" id="IPR037143">
    <property type="entry name" value="4-PPantetheinyl_Trfase_dom_sf"/>
</dbReference>
<dbReference type="SUPFAM" id="SSF56214">
    <property type="entry name" value="4'-phosphopantetheinyl transferase"/>
    <property type="match status" value="2"/>
</dbReference>
<dbReference type="Proteomes" id="UP000186917">
    <property type="component" value="Unassembled WGS sequence"/>
</dbReference>
<dbReference type="InterPro" id="IPR008278">
    <property type="entry name" value="4-PPantetheinyl_Trfase_dom"/>
</dbReference>
<dbReference type="GO" id="GO:0019878">
    <property type="term" value="P:lysine biosynthetic process via aminoadipic acid"/>
    <property type="evidence" value="ECO:0007669"/>
    <property type="project" value="TreeGrafter"/>
</dbReference>
<dbReference type="Pfam" id="PF01648">
    <property type="entry name" value="ACPS"/>
    <property type="match status" value="1"/>
</dbReference>